<evidence type="ECO:0000259" key="10">
    <source>
        <dbReference type="Pfam" id="PF02789"/>
    </source>
</evidence>
<dbReference type="InterPro" id="IPR000819">
    <property type="entry name" value="Peptidase_M17_C"/>
</dbReference>
<feature type="domain" description="Peptidase M17 leucyl aminopeptidase N-terminal" evidence="10">
    <location>
        <begin position="20"/>
        <end position="148"/>
    </location>
</feature>
<feature type="binding site" evidence="8">
    <location>
        <position position="349"/>
    </location>
    <ligand>
        <name>Mn(2+)</name>
        <dbReference type="ChEBI" id="CHEBI:29035"/>
        <label>1</label>
    </ligand>
</feature>
<accession>A0A1I2KIP3</accession>
<organism evidence="11 12">
    <name type="scientific">Planifilum fulgidum</name>
    <dbReference type="NCBI Taxonomy" id="201973"/>
    <lineage>
        <taxon>Bacteria</taxon>
        <taxon>Bacillati</taxon>
        <taxon>Bacillota</taxon>
        <taxon>Bacilli</taxon>
        <taxon>Bacillales</taxon>
        <taxon>Thermoactinomycetaceae</taxon>
        <taxon>Planifilum</taxon>
    </lineage>
</organism>
<dbReference type="EC" id="3.4.11.10" evidence="8"/>
<dbReference type="NCBIfam" id="NF002083">
    <property type="entry name" value="PRK00913.3-5"/>
    <property type="match status" value="1"/>
</dbReference>
<evidence type="ECO:0000256" key="5">
    <source>
        <dbReference type="ARBA" id="ARBA00022670"/>
    </source>
</evidence>
<keyword evidence="8" id="KW-0464">Manganese</keyword>
<feature type="binding site" evidence="8">
    <location>
        <position position="347"/>
    </location>
    <ligand>
        <name>Mn(2+)</name>
        <dbReference type="ChEBI" id="CHEBI:29035"/>
        <label>1</label>
    </ligand>
</feature>
<feature type="binding site" evidence="8">
    <location>
        <position position="349"/>
    </location>
    <ligand>
        <name>Mn(2+)</name>
        <dbReference type="ChEBI" id="CHEBI:29035"/>
        <label>2</label>
    </ligand>
</feature>
<dbReference type="GO" id="GO:0030145">
    <property type="term" value="F:manganese ion binding"/>
    <property type="evidence" value="ECO:0007669"/>
    <property type="project" value="UniProtKB-UniRule"/>
</dbReference>
<dbReference type="SUPFAM" id="SSF53187">
    <property type="entry name" value="Zn-dependent exopeptidases"/>
    <property type="match status" value="1"/>
</dbReference>
<evidence type="ECO:0000256" key="1">
    <source>
        <dbReference type="ARBA" id="ARBA00000135"/>
    </source>
</evidence>
<dbReference type="InterPro" id="IPR008283">
    <property type="entry name" value="Peptidase_M17_N"/>
</dbReference>
<dbReference type="Pfam" id="PF02789">
    <property type="entry name" value="Peptidase_M17_N"/>
    <property type="match status" value="1"/>
</dbReference>
<protein>
    <recommendedName>
        <fullName evidence="8">Probable cytosol aminopeptidase</fullName>
        <ecNumber evidence="8">3.4.11.1</ecNumber>
    </recommendedName>
    <alternativeName>
        <fullName evidence="8">Leucine aminopeptidase</fullName>
        <shortName evidence="8">LAP</shortName>
        <ecNumber evidence="8">3.4.11.10</ecNumber>
    </alternativeName>
    <alternativeName>
        <fullName evidence="8">Leucyl aminopeptidase</fullName>
    </alternativeName>
</protein>
<keyword evidence="6 8" id="KW-0378">Hydrolase</keyword>
<evidence type="ECO:0000256" key="8">
    <source>
        <dbReference type="HAMAP-Rule" id="MF_00181"/>
    </source>
</evidence>
<dbReference type="EC" id="3.4.11.1" evidence="8"/>
<keyword evidence="8" id="KW-0479">Metal-binding</keyword>
<dbReference type="EMBL" id="FOOK01000002">
    <property type="protein sequence ID" value="SFF66090.1"/>
    <property type="molecule type" value="Genomic_DNA"/>
</dbReference>
<dbReference type="PRINTS" id="PR00481">
    <property type="entry name" value="LAMNOPPTDASE"/>
</dbReference>
<reference evidence="11 12" key="1">
    <citation type="submission" date="2016-10" db="EMBL/GenBank/DDBJ databases">
        <authorList>
            <person name="de Groot N.N."/>
        </authorList>
    </citation>
    <scope>NUCLEOTIDE SEQUENCE [LARGE SCALE GENOMIC DNA]</scope>
    <source>
        <strain evidence="11 12">DSM 44945</strain>
    </source>
</reference>
<dbReference type="HAMAP" id="MF_00181">
    <property type="entry name" value="Cytosol_peptidase_M17"/>
    <property type="match status" value="1"/>
</dbReference>
<evidence type="ECO:0000313" key="12">
    <source>
        <dbReference type="Proteomes" id="UP000198661"/>
    </source>
</evidence>
<dbReference type="GO" id="GO:0005737">
    <property type="term" value="C:cytoplasm"/>
    <property type="evidence" value="ECO:0007669"/>
    <property type="project" value="UniProtKB-SubCell"/>
</dbReference>
<dbReference type="RefSeq" id="WP_177198911.1">
    <property type="nucleotide sequence ID" value="NZ_FOOK01000002.1"/>
</dbReference>
<sequence>MEWKVTQEPLPQLAVDGIVVLHTEEGKAVREDVRAVDEMLDFRISRLIADGEITGKNGEITLLHTWDKIPAKRVFVVGMGKEKELDADRLRNGFAAVARRAVERGLKHLGIALPESLAEGKNVSDLVQAAVEGVELGAYTYGGYRGEKKESSLATVFLSLSGLSASGANAGLERGKVFARATNLARTWVNEPANRLTPAALADQAAEVAKRHGLKVDILDENRIEAMNMGGLLAVSRGSDNPPRMIVLSYYGAPENKEVLGLVGKGITFDSGGIQVKPAKSMNRMKEDMAGAAAVIAAMEGIGSLKPHGNVIAVVPTCENLVDGRGFRPGDVIRSFSGKTIEIEHTDAEGRLILADALAYARRLGATRLVDVATLTGAIVVALGREVTGLMTNDASWGEEVKMAARLAGERVWELPLVQEYEEWLRSSVADLRNHGGISEAGAIQGALFLKQFVGETPWVHLDIAGTVHSRKARGIHGEGGTGVGVRTLIQLAIQFAGH</sequence>
<dbReference type="NCBIfam" id="NF002074">
    <property type="entry name" value="PRK00913.1-4"/>
    <property type="match status" value="1"/>
</dbReference>
<keyword evidence="12" id="KW-1185">Reference proteome</keyword>
<dbReference type="GO" id="GO:0070006">
    <property type="term" value="F:metalloaminopeptidase activity"/>
    <property type="evidence" value="ECO:0007669"/>
    <property type="project" value="InterPro"/>
</dbReference>
<keyword evidence="8" id="KW-0963">Cytoplasm</keyword>
<dbReference type="PANTHER" id="PTHR11963">
    <property type="entry name" value="LEUCINE AMINOPEPTIDASE-RELATED"/>
    <property type="match status" value="1"/>
</dbReference>
<feature type="active site" evidence="8">
    <location>
        <position position="277"/>
    </location>
</feature>
<dbReference type="InterPro" id="IPR023042">
    <property type="entry name" value="Peptidase_M17_leu_NH2_pept"/>
</dbReference>
<name>A0A1I2KIP3_9BACL</name>
<keyword evidence="5 8" id="KW-0645">Protease</keyword>
<comment type="catalytic activity">
    <reaction evidence="2 8">
        <text>Release of an N-terminal amino acid, preferentially leucine, but not glutamic or aspartic acids.</text>
        <dbReference type="EC" id="3.4.11.10"/>
    </reaction>
</comment>
<dbReference type="NCBIfam" id="NF002073">
    <property type="entry name" value="PRK00913.1-2"/>
    <property type="match status" value="1"/>
</dbReference>
<feature type="binding site" evidence="8">
    <location>
        <position position="270"/>
    </location>
    <ligand>
        <name>Mn(2+)</name>
        <dbReference type="ChEBI" id="CHEBI:29035"/>
        <label>1</label>
    </ligand>
</feature>
<dbReference type="STRING" id="201973.SAMN04488025_10215"/>
<evidence type="ECO:0000259" key="9">
    <source>
        <dbReference type="Pfam" id="PF00883"/>
    </source>
</evidence>
<dbReference type="InterPro" id="IPR043472">
    <property type="entry name" value="Macro_dom-like"/>
</dbReference>
<dbReference type="Gene3D" id="3.40.630.10">
    <property type="entry name" value="Zn peptidases"/>
    <property type="match status" value="1"/>
</dbReference>
<dbReference type="CDD" id="cd00433">
    <property type="entry name" value="Peptidase_M17"/>
    <property type="match status" value="1"/>
</dbReference>
<dbReference type="Gene3D" id="3.40.220.10">
    <property type="entry name" value="Leucine Aminopeptidase, subunit E, domain 1"/>
    <property type="match status" value="1"/>
</dbReference>
<gene>
    <name evidence="8" type="primary">pepA</name>
    <name evidence="11" type="ORF">SAMN04488025_10215</name>
</gene>
<evidence type="ECO:0000256" key="2">
    <source>
        <dbReference type="ARBA" id="ARBA00000967"/>
    </source>
</evidence>
<evidence type="ECO:0000256" key="3">
    <source>
        <dbReference type="ARBA" id="ARBA00009528"/>
    </source>
</evidence>
<comment type="similarity">
    <text evidence="3 8">Belongs to the peptidase M17 family.</text>
</comment>
<feature type="domain" description="Cytosol aminopeptidase" evidence="9">
    <location>
        <begin position="183"/>
        <end position="490"/>
    </location>
</feature>
<dbReference type="GO" id="GO:0006508">
    <property type="term" value="P:proteolysis"/>
    <property type="evidence" value="ECO:0007669"/>
    <property type="project" value="UniProtKB-KW"/>
</dbReference>
<dbReference type="PANTHER" id="PTHR11963:SF23">
    <property type="entry name" value="CYTOSOL AMINOPEPTIDASE"/>
    <property type="match status" value="1"/>
</dbReference>
<dbReference type="AlphaFoldDB" id="A0A1I2KIP3"/>
<comment type="cofactor">
    <cofactor evidence="8">
        <name>Mn(2+)</name>
        <dbReference type="ChEBI" id="CHEBI:29035"/>
    </cofactor>
    <text evidence="8">Binds 2 manganese ions per subunit.</text>
</comment>
<comment type="subcellular location">
    <subcellularLocation>
        <location evidence="8">Cytoplasm</location>
    </subcellularLocation>
</comment>
<comment type="function">
    <text evidence="7 8">Presumably involved in the processing and regular turnover of intracellular proteins. Catalyzes the removal of unsubstituted N-terminal amino acids from various peptides.</text>
</comment>
<dbReference type="Pfam" id="PF00883">
    <property type="entry name" value="Peptidase_M17"/>
    <property type="match status" value="1"/>
</dbReference>
<feature type="binding site" evidence="8">
    <location>
        <position position="270"/>
    </location>
    <ligand>
        <name>Mn(2+)</name>
        <dbReference type="ChEBI" id="CHEBI:29035"/>
        <label>2</label>
    </ligand>
</feature>
<proteinExistence type="inferred from homology"/>
<dbReference type="SUPFAM" id="SSF52949">
    <property type="entry name" value="Macro domain-like"/>
    <property type="match status" value="1"/>
</dbReference>
<evidence type="ECO:0000256" key="4">
    <source>
        <dbReference type="ARBA" id="ARBA00022438"/>
    </source>
</evidence>
<dbReference type="SMR" id="A0A1I2KIP3"/>
<keyword evidence="4 8" id="KW-0031">Aminopeptidase</keyword>
<dbReference type="Proteomes" id="UP000198661">
    <property type="component" value="Unassembled WGS sequence"/>
</dbReference>
<evidence type="ECO:0000313" key="11">
    <source>
        <dbReference type="EMBL" id="SFF66090.1"/>
    </source>
</evidence>
<comment type="catalytic activity">
    <reaction evidence="1 8">
        <text>Release of an N-terminal amino acid, Xaa-|-Yaa-, in which Xaa is preferably Leu, but may be other amino acids including Pro although not Arg or Lys, and Yaa may be Pro. Amino acid amides and methyl esters are also readily hydrolyzed, but rates on arylamides are exceedingly low.</text>
        <dbReference type="EC" id="3.4.11.1"/>
    </reaction>
</comment>
<dbReference type="InterPro" id="IPR011356">
    <property type="entry name" value="Leucine_aapep/pepB"/>
</dbReference>
<evidence type="ECO:0000256" key="6">
    <source>
        <dbReference type="ARBA" id="ARBA00022801"/>
    </source>
</evidence>
<feature type="active site" evidence="8">
    <location>
        <position position="351"/>
    </location>
</feature>
<feature type="binding site" evidence="8">
    <location>
        <position position="288"/>
    </location>
    <ligand>
        <name>Mn(2+)</name>
        <dbReference type="ChEBI" id="CHEBI:29035"/>
        <label>2</label>
    </ligand>
</feature>
<evidence type="ECO:0000256" key="7">
    <source>
        <dbReference type="ARBA" id="ARBA00049972"/>
    </source>
</evidence>
<feature type="binding site" evidence="8">
    <location>
        <position position="265"/>
    </location>
    <ligand>
        <name>Mn(2+)</name>
        <dbReference type="ChEBI" id="CHEBI:29035"/>
        <label>2</label>
    </ligand>
</feature>